<name>A0A1Y2IBK4_TRAC3</name>
<accession>A0A1Y2IBK4</accession>
<organism evidence="2 3">
    <name type="scientific">Trametes coccinea (strain BRFM310)</name>
    <name type="common">Pycnoporus coccineus</name>
    <dbReference type="NCBI Taxonomy" id="1353009"/>
    <lineage>
        <taxon>Eukaryota</taxon>
        <taxon>Fungi</taxon>
        <taxon>Dikarya</taxon>
        <taxon>Basidiomycota</taxon>
        <taxon>Agaricomycotina</taxon>
        <taxon>Agaricomycetes</taxon>
        <taxon>Polyporales</taxon>
        <taxon>Polyporaceae</taxon>
        <taxon>Trametes</taxon>
    </lineage>
</organism>
<dbReference type="Proteomes" id="UP000193067">
    <property type="component" value="Unassembled WGS sequence"/>
</dbReference>
<dbReference type="AlphaFoldDB" id="A0A1Y2IBK4"/>
<dbReference type="InterPro" id="IPR052895">
    <property type="entry name" value="HetReg/Transcr_Mod"/>
</dbReference>
<protein>
    <recommendedName>
        <fullName evidence="1">Heterokaryon incompatibility domain-containing protein</fullName>
    </recommendedName>
</protein>
<proteinExistence type="predicted"/>
<dbReference type="InterPro" id="IPR010730">
    <property type="entry name" value="HET"/>
</dbReference>
<dbReference type="OrthoDB" id="3226657at2759"/>
<sequence length="600" mass="66088">MPEQPQPQSIYDTPPDALDSAEHVLDISSTATPCHVRLLDCQALVSEDTLRIVEFPAFPDVPYAAISYPWRGIAVDGDFRGHTFAVKGAEHADPVGTSALRHACAAALLRECPFLWLDRLCIMQDNKADKHWQIRHMYQVYQSCRLCVVLAGGLQRLVRLDEETSWIHRSWTLQEVLAPPDVAVLLDWKLGPGNSRSGGTTAAIDEVVAGESALAPLSIVLQACTTGTLSFEPRNPASNTALMVEASIFSAQPSTHSYNDIPFWRPQRKLLAPNVVALTIAMDPVLSSDPDVRAHAVWQSALMRTSSRPVDMVFSIMGLFDVSLDPSRFQPHDRRAATIALAQAILESGKSASWLGIGGRLDPDRSLSTFPVFPHTSVSGVALVETQNGVQEVSELVDPIYPISEALVPVPKGNMDADGYLSLTARATRLRPVVDQADAVAKVFVAFDGSRWAAVCDEQLDADDQTGPQTYGALLGWYNKYYPGQTSASDTDNIRTLLVQKHAEPNSFHVRSFVALHRREKPFVLSWHECAFRLGGPAAPPLLADACVTEVPVQTYLERDRPWPRIPGSKPLVTIEDEVIRKARWAVPQRVLERNRRPPE</sequence>
<dbReference type="PANTHER" id="PTHR24148">
    <property type="entry name" value="ANKYRIN REPEAT DOMAIN-CONTAINING PROTEIN 39 HOMOLOG-RELATED"/>
    <property type="match status" value="1"/>
</dbReference>
<evidence type="ECO:0000313" key="3">
    <source>
        <dbReference type="Proteomes" id="UP000193067"/>
    </source>
</evidence>
<dbReference type="EMBL" id="KZ084142">
    <property type="protein sequence ID" value="OSC98073.1"/>
    <property type="molecule type" value="Genomic_DNA"/>
</dbReference>
<evidence type="ECO:0000259" key="1">
    <source>
        <dbReference type="Pfam" id="PF06985"/>
    </source>
</evidence>
<dbReference type="STRING" id="1353009.A0A1Y2IBK4"/>
<evidence type="ECO:0000313" key="2">
    <source>
        <dbReference type="EMBL" id="OSC98073.1"/>
    </source>
</evidence>
<reference evidence="2 3" key="1">
    <citation type="journal article" date="2015" name="Biotechnol. Biofuels">
        <title>Enhanced degradation of softwood versus hardwood by the white-rot fungus Pycnoporus coccineus.</title>
        <authorList>
            <person name="Couturier M."/>
            <person name="Navarro D."/>
            <person name="Chevret D."/>
            <person name="Henrissat B."/>
            <person name="Piumi F."/>
            <person name="Ruiz-Duenas F.J."/>
            <person name="Martinez A.T."/>
            <person name="Grigoriev I.V."/>
            <person name="Riley R."/>
            <person name="Lipzen A."/>
            <person name="Berrin J.G."/>
            <person name="Master E.R."/>
            <person name="Rosso M.N."/>
        </authorList>
    </citation>
    <scope>NUCLEOTIDE SEQUENCE [LARGE SCALE GENOMIC DNA]</scope>
    <source>
        <strain evidence="2 3">BRFM310</strain>
    </source>
</reference>
<dbReference type="PANTHER" id="PTHR24148:SF64">
    <property type="entry name" value="HETEROKARYON INCOMPATIBILITY DOMAIN-CONTAINING PROTEIN"/>
    <property type="match status" value="1"/>
</dbReference>
<gene>
    <name evidence="2" type="ORF">PYCCODRAFT_1471292</name>
</gene>
<keyword evidence="3" id="KW-1185">Reference proteome</keyword>
<dbReference type="Pfam" id="PF06985">
    <property type="entry name" value="HET"/>
    <property type="match status" value="1"/>
</dbReference>
<feature type="domain" description="Heterokaryon incompatibility" evidence="1">
    <location>
        <begin position="63"/>
        <end position="153"/>
    </location>
</feature>